<dbReference type="EMBL" id="BK015851">
    <property type="protein sequence ID" value="DAE28118.1"/>
    <property type="molecule type" value="Genomic_DNA"/>
</dbReference>
<accession>A0A8S5R9M1</accession>
<name>A0A8S5R9M1_9CAUD</name>
<evidence type="ECO:0000313" key="1">
    <source>
        <dbReference type="EMBL" id="DAE28118.1"/>
    </source>
</evidence>
<protein>
    <submittedName>
        <fullName evidence="1">Uncharacterized protein</fullName>
    </submittedName>
</protein>
<sequence>MQGWPKNRIDGYKSRLFSKARAVNCSPAFWFSTSQRY</sequence>
<reference evidence="1" key="1">
    <citation type="journal article" date="2021" name="Proc. Natl. Acad. Sci. U.S.A.">
        <title>A Catalog of Tens of Thousands of Viruses from Human Metagenomes Reveals Hidden Associations with Chronic Diseases.</title>
        <authorList>
            <person name="Tisza M.J."/>
            <person name="Buck C.B."/>
        </authorList>
    </citation>
    <scope>NUCLEOTIDE SEQUENCE</scope>
    <source>
        <strain evidence="1">CthVG1</strain>
    </source>
</reference>
<organism evidence="1">
    <name type="scientific">Podoviridae sp. cthVG1</name>
    <dbReference type="NCBI Taxonomy" id="2827297"/>
    <lineage>
        <taxon>Viruses</taxon>
        <taxon>Duplodnaviria</taxon>
        <taxon>Heunggongvirae</taxon>
        <taxon>Uroviricota</taxon>
        <taxon>Caudoviricetes</taxon>
    </lineage>
</organism>
<proteinExistence type="predicted"/>